<gene>
    <name evidence="2" type="ORF">Poli38472_004897</name>
</gene>
<evidence type="ECO:0000256" key="1">
    <source>
        <dbReference type="SAM" id="MobiDB-lite"/>
    </source>
</evidence>
<evidence type="ECO:0000313" key="2">
    <source>
        <dbReference type="EMBL" id="TMW59828.1"/>
    </source>
</evidence>
<reference evidence="2" key="1">
    <citation type="submission" date="2019-03" db="EMBL/GenBank/DDBJ databases">
        <title>Long read genome sequence of the mycoparasitic Pythium oligandrum ATCC 38472 isolated from sugarbeet rhizosphere.</title>
        <authorList>
            <person name="Gaulin E."/>
        </authorList>
    </citation>
    <scope>NUCLEOTIDE SEQUENCE</scope>
    <source>
        <strain evidence="2">ATCC 38472_TT</strain>
    </source>
</reference>
<protein>
    <submittedName>
        <fullName evidence="2">Uncharacterized protein</fullName>
    </submittedName>
</protein>
<feature type="compositionally biased region" description="Polar residues" evidence="1">
    <location>
        <begin position="135"/>
        <end position="144"/>
    </location>
</feature>
<organism evidence="2 3">
    <name type="scientific">Pythium oligandrum</name>
    <name type="common">Mycoparasitic fungus</name>
    <dbReference type="NCBI Taxonomy" id="41045"/>
    <lineage>
        <taxon>Eukaryota</taxon>
        <taxon>Sar</taxon>
        <taxon>Stramenopiles</taxon>
        <taxon>Oomycota</taxon>
        <taxon>Peronosporomycetes</taxon>
        <taxon>Pythiales</taxon>
        <taxon>Pythiaceae</taxon>
        <taxon>Pythium</taxon>
    </lineage>
</organism>
<dbReference type="Proteomes" id="UP000794436">
    <property type="component" value="Unassembled WGS sequence"/>
</dbReference>
<feature type="compositionally biased region" description="Basic residues" evidence="1">
    <location>
        <begin position="145"/>
        <end position="163"/>
    </location>
</feature>
<name>A0A8K1CBX0_PYTOL</name>
<feature type="region of interest" description="Disordered" evidence="1">
    <location>
        <begin position="134"/>
        <end position="163"/>
    </location>
</feature>
<keyword evidence="3" id="KW-1185">Reference proteome</keyword>
<accession>A0A8K1CBX0</accession>
<proteinExistence type="predicted"/>
<dbReference type="EMBL" id="SPLM01000109">
    <property type="protein sequence ID" value="TMW59828.1"/>
    <property type="molecule type" value="Genomic_DNA"/>
</dbReference>
<evidence type="ECO:0000313" key="3">
    <source>
        <dbReference type="Proteomes" id="UP000794436"/>
    </source>
</evidence>
<sequence>MNDECDAAVHAFLREWRLHETEEATDDSTLLFPSLDDDQDVFNSLLLDHDGDSTVSANEIIQTNPTTVKKTTTKERNSNPSWSSKREELIYLRVPVKELEGKLEELRAIDRKLESADTEPDELIKAVWEDVARRQCSQPPNGTCTKRRLNRTSTLSRRRSNMP</sequence>
<dbReference type="AlphaFoldDB" id="A0A8K1CBX0"/>
<comment type="caution">
    <text evidence="2">The sequence shown here is derived from an EMBL/GenBank/DDBJ whole genome shotgun (WGS) entry which is preliminary data.</text>
</comment>